<protein>
    <submittedName>
        <fullName evidence="1">Uncharacterized protein</fullName>
    </submittedName>
</protein>
<organism evidence="1 2">
    <name type="scientific">Sphaeroforma arctica JP610</name>
    <dbReference type="NCBI Taxonomy" id="667725"/>
    <lineage>
        <taxon>Eukaryota</taxon>
        <taxon>Ichthyosporea</taxon>
        <taxon>Ichthyophonida</taxon>
        <taxon>Sphaeroforma</taxon>
    </lineage>
</organism>
<dbReference type="GeneID" id="25916781"/>
<dbReference type="RefSeq" id="XP_014145085.1">
    <property type="nucleotide sequence ID" value="XM_014289610.1"/>
</dbReference>
<keyword evidence="2" id="KW-1185">Reference proteome</keyword>
<dbReference type="AlphaFoldDB" id="A0A0L0F4R3"/>
<evidence type="ECO:0000313" key="2">
    <source>
        <dbReference type="Proteomes" id="UP000054560"/>
    </source>
</evidence>
<reference evidence="1 2" key="1">
    <citation type="submission" date="2011-02" db="EMBL/GenBank/DDBJ databases">
        <title>The Genome Sequence of Sphaeroforma arctica JP610.</title>
        <authorList>
            <consortium name="The Broad Institute Genome Sequencing Platform"/>
            <person name="Russ C."/>
            <person name="Cuomo C."/>
            <person name="Young S.K."/>
            <person name="Zeng Q."/>
            <person name="Gargeya S."/>
            <person name="Alvarado L."/>
            <person name="Berlin A."/>
            <person name="Chapman S.B."/>
            <person name="Chen Z."/>
            <person name="Freedman E."/>
            <person name="Gellesch M."/>
            <person name="Goldberg J."/>
            <person name="Griggs A."/>
            <person name="Gujja S."/>
            <person name="Heilman E."/>
            <person name="Heiman D."/>
            <person name="Howarth C."/>
            <person name="Mehta T."/>
            <person name="Neiman D."/>
            <person name="Pearson M."/>
            <person name="Roberts A."/>
            <person name="Saif S."/>
            <person name="Shea T."/>
            <person name="Shenoy N."/>
            <person name="Sisk P."/>
            <person name="Stolte C."/>
            <person name="Sykes S."/>
            <person name="White J."/>
            <person name="Yandava C."/>
            <person name="Burger G."/>
            <person name="Gray M.W."/>
            <person name="Holland P.W.H."/>
            <person name="King N."/>
            <person name="Lang F.B.F."/>
            <person name="Roger A.J."/>
            <person name="Ruiz-Trillo I."/>
            <person name="Haas B."/>
            <person name="Nusbaum C."/>
            <person name="Birren B."/>
        </authorList>
    </citation>
    <scope>NUCLEOTIDE SEQUENCE [LARGE SCALE GENOMIC DNA]</scope>
    <source>
        <strain evidence="1 2">JP610</strain>
    </source>
</reference>
<dbReference type="Proteomes" id="UP000054560">
    <property type="component" value="Unassembled WGS sequence"/>
</dbReference>
<gene>
    <name evidence="1" type="ORF">SARC_16277</name>
</gene>
<dbReference type="EMBL" id="KQ249335">
    <property type="protein sequence ID" value="KNC71183.1"/>
    <property type="molecule type" value="Genomic_DNA"/>
</dbReference>
<name>A0A0L0F4R3_9EUKA</name>
<sequence>MPQHYNRPRSSRFITPELPCVKEALGQLNQRSLSGSSFPGTPTKRRTVWTPRLTPKRFKTTPTSSCSIVNALQSCKPNVAIQHLSPSGTPVPPGYPAPSCSPTSAAVAIITQYYPDKEVDHKVASEISERNSVVGPIMHLTKSPGGALGPYLYMSKHEIDTDPLVPYLYKKLLTMNIPQEWEALVREFLVLLRNAG</sequence>
<accession>A0A0L0F4R3</accession>
<evidence type="ECO:0000313" key="1">
    <source>
        <dbReference type="EMBL" id="KNC71183.1"/>
    </source>
</evidence>
<proteinExistence type="predicted"/>